<proteinExistence type="predicted"/>
<dbReference type="PROSITE" id="PS51257">
    <property type="entry name" value="PROKAR_LIPOPROTEIN"/>
    <property type="match status" value="1"/>
</dbReference>
<name>A0A074KXE7_9BACT</name>
<organism evidence="2 3">
    <name type="scientific">Anditalea andensis</name>
    <dbReference type="NCBI Taxonomy" id="1048983"/>
    <lineage>
        <taxon>Bacteria</taxon>
        <taxon>Pseudomonadati</taxon>
        <taxon>Bacteroidota</taxon>
        <taxon>Cytophagia</taxon>
        <taxon>Cytophagales</taxon>
        <taxon>Cytophagaceae</taxon>
        <taxon>Anditalea</taxon>
    </lineage>
</organism>
<dbReference type="OrthoDB" id="1115230at2"/>
<evidence type="ECO:0000313" key="2">
    <source>
        <dbReference type="EMBL" id="KEO74636.1"/>
    </source>
</evidence>
<evidence type="ECO:0000256" key="1">
    <source>
        <dbReference type="SAM" id="SignalP"/>
    </source>
</evidence>
<gene>
    <name evidence="2" type="ORF">EL17_02885</name>
</gene>
<comment type="caution">
    <text evidence="2">The sequence shown here is derived from an EMBL/GenBank/DDBJ whole genome shotgun (WGS) entry which is preliminary data.</text>
</comment>
<dbReference type="Pfam" id="PF16125">
    <property type="entry name" value="DUF4837"/>
    <property type="match status" value="1"/>
</dbReference>
<dbReference type="EMBL" id="JMIH01000014">
    <property type="protein sequence ID" value="KEO74636.1"/>
    <property type="molecule type" value="Genomic_DNA"/>
</dbReference>
<keyword evidence="1" id="KW-0732">Signal</keyword>
<evidence type="ECO:0000313" key="3">
    <source>
        <dbReference type="Proteomes" id="UP000027821"/>
    </source>
</evidence>
<feature type="chain" id="PRO_5001697656" description="DUF4837 domain-containing protein" evidence="1">
    <location>
        <begin position="22"/>
        <end position="366"/>
    </location>
</feature>
<evidence type="ECO:0008006" key="4">
    <source>
        <dbReference type="Google" id="ProtNLM"/>
    </source>
</evidence>
<feature type="signal peptide" evidence="1">
    <location>
        <begin position="1"/>
        <end position="21"/>
    </location>
</feature>
<sequence>MSLKNISVIFISLLSSFIMFGCNGEEDGGSSNKPQSRGATGEILLVIDSLKWQGPVGEALQEVFQAEVPGIMRPENLFSIRRVDPRAITRMLKMAHNIVYVTTFDDRRGGSQRINTQFSEASREVASDDRTRFMLRSPEEFAAGQEVVYLFGNTEEELINNLRANKGKLQNLFQTRERERLAKAILNRKSGVAANLGREKFGIELKLPASYQLVKNEDDFLWFRQPTPTTDRADITLFFYETDYESEDQLFPENLVQLRNNITRTRIFGDPANPESFVTTERREEPPIFNTFNVKNHYAVEMRGSWRTNNMSMGGSFLSYTMVDEERGKIYYMEGFVFYPSEAHREPLREIEAILLATDLPTATAE</sequence>
<keyword evidence="3" id="KW-1185">Reference proteome</keyword>
<protein>
    <recommendedName>
        <fullName evidence="4">DUF4837 domain-containing protein</fullName>
    </recommendedName>
</protein>
<dbReference type="STRING" id="1048983.EL17_02885"/>
<reference evidence="2 3" key="1">
    <citation type="submission" date="2014-04" db="EMBL/GenBank/DDBJ databases">
        <title>Characterization and application of a salt tolerant electro-active bacterium.</title>
        <authorList>
            <person name="Yang L."/>
            <person name="Wei S."/>
            <person name="Tay Q.X.M."/>
        </authorList>
    </citation>
    <scope>NUCLEOTIDE SEQUENCE [LARGE SCALE GENOMIC DNA]</scope>
    <source>
        <strain evidence="2 3">LY1</strain>
    </source>
</reference>
<dbReference type="Proteomes" id="UP000027821">
    <property type="component" value="Unassembled WGS sequence"/>
</dbReference>
<dbReference type="eggNOG" id="COG0322">
    <property type="taxonomic scope" value="Bacteria"/>
</dbReference>
<dbReference type="InterPro" id="IPR032286">
    <property type="entry name" value="DUF4837"/>
</dbReference>
<dbReference type="AlphaFoldDB" id="A0A074KXE7"/>
<accession>A0A074KXE7</accession>